<name>A0ACC2VD88_9TREE</name>
<dbReference type="EMBL" id="JASBWR010000087">
    <property type="protein sequence ID" value="KAJ9097343.1"/>
    <property type="molecule type" value="Genomic_DNA"/>
</dbReference>
<reference evidence="1" key="1">
    <citation type="submission" date="2023-04" db="EMBL/GenBank/DDBJ databases">
        <title>Draft Genome sequencing of Naganishia species isolated from polar environments using Oxford Nanopore Technology.</title>
        <authorList>
            <person name="Leo P."/>
            <person name="Venkateswaran K."/>
        </authorList>
    </citation>
    <scope>NUCLEOTIDE SEQUENCE</scope>
    <source>
        <strain evidence="1">MNA-CCFEE 5261</strain>
    </source>
</reference>
<protein>
    <submittedName>
        <fullName evidence="1">Uncharacterized protein</fullName>
    </submittedName>
</protein>
<sequence length="147" mass="15567">MASMSTSEKNGAGGLVQPVDGSTTHHRTQYYANGEGDMGGDDASISADSQDTDEVALARLGYKSEMIREFGNLSTFSFAMSIMGMCSSIATTFNTPLLYGGGPASVVWCWLIGSIFNTTLGASVAEIVAPLALVFSRKDRLDLDCFN</sequence>
<dbReference type="Proteomes" id="UP001241377">
    <property type="component" value="Unassembled WGS sequence"/>
</dbReference>
<comment type="caution">
    <text evidence="1">The sequence shown here is derived from an EMBL/GenBank/DDBJ whole genome shotgun (WGS) entry which is preliminary data.</text>
</comment>
<evidence type="ECO:0000313" key="2">
    <source>
        <dbReference type="Proteomes" id="UP001241377"/>
    </source>
</evidence>
<evidence type="ECO:0000313" key="1">
    <source>
        <dbReference type="EMBL" id="KAJ9097343.1"/>
    </source>
</evidence>
<proteinExistence type="predicted"/>
<accession>A0ACC2VD88</accession>
<organism evidence="1 2">
    <name type="scientific">Naganishia cerealis</name>
    <dbReference type="NCBI Taxonomy" id="610337"/>
    <lineage>
        <taxon>Eukaryota</taxon>
        <taxon>Fungi</taxon>
        <taxon>Dikarya</taxon>
        <taxon>Basidiomycota</taxon>
        <taxon>Agaricomycotina</taxon>
        <taxon>Tremellomycetes</taxon>
        <taxon>Filobasidiales</taxon>
        <taxon>Filobasidiaceae</taxon>
        <taxon>Naganishia</taxon>
    </lineage>
</organism>
<gene>
    <name evidence="1" type="ORF">QFC19_006811</name>
</gene>
<keyword evidence="2" id="KW-1185">Reference proteome</keyword>